<feature type="domain" description="C3H1-type" evidence="7">
    <location>
        <begin position="293"/>
        <end position="321"/>
    </location>
</feature>
<sequence>MEKTESPPSDSKTAAQSAPFDDYHQAHDQDQFASNFTSLYHSVFPPKPSQLPNSLSFTPSTTASPSSSTAADEISTESRLRQARLILEYQDLCDHYNLSLARLQTLTNELELIRRENADLKVANSELVKLISLSSQASAMQHQNRTVGNNRDVAFDRRNNANNVGTERVTLPKSISVRSTGFVKVNQAVSGNVSNNGGGRGSASSNSTRSRVASQLDQLVSGSVSRDFFEFCLAFKFPLQCSVARQLCVFVSCMQMQQRVYVTGGGGGGGGGGKRSEEEIAAGMELEVFNQGMWKTELCNKWQETGTCPYGNHCQFAHGIGELRPVIRHPRYKTQACRMVLAGGACPYGHRCHFRHSLTDQDSWTDAVVYESGPSEGWCLNPLRYLQHQLPLSVMC</sequence>
<dbReference type="Proteomes" id="UP000657918">
    <property type="component" value="Chromosome 4"/>
</dbReference>
<evidence type="ECO:0000256" key="4">
    <source>
        <dbReference type="ARBA" id="ARBA00022833"/>
    </source>
</evidence>
<comment type="caution">
    <text evidence="8">The sequence shown here is derived from an EMBL/GenBank/DDBJ whole genome shotgun (WGS) entry which is preliminary data.</text>
</comment>
<keyword evidence="4 5" id="KW-0862">Zinc</keyword>
<dbReference type="GO" id="GO:0003729">
    <property type="term" value="F:mRNA binding"/>
    <property type="evidence" value="ECO:0007669"/>
    <property type="project" value="InterPro"/>
</dbReference>
<proteinExistence type="predicted"/>
<keyword evidence="3 5" id="KW-0863">Zinc-finger</keyword>
<keyword evidence="2" id="KW-0677">Repeat</keyword>
<dbReference type="Gene3D" id="4.10.1000.10">
    <property type="entry name" value="Zinc finger, CCCH-type"/>
    <property type="match status" value="2"/>
</dbReference>
<feature type="region of interest" description="Disordered" evidence="6">
    <location>
        <begin position="1"/>
        <end position="27"/>
    </location>
</feature>
<organism evidence="8 9">
    <name type="scientific">Salix dunnii</name>
    <dbReference type="NCBI Taxonomy" id="1413687"/>
    <lineage>
        <taxon>Eukaryota</taxon>
        <taxon>Viridiplantae</taxon>
        <taxon>Streptophyta</taxon>
        <taxon>Embryophyta</taxon>
        <taxon>Tracheophyta</taxon>
        <taxon>Spermatophyta</taxon>
        <taxon>Magnoliopsida</taxon>
        <taxon>eudicotyledons</taxon>
        <taxon>Gunneridae</taxon>
        <taxon>Pentapetalae</taxon>
        <taxon>rosids</taxon>
        <taxon>fabids</taxon>
        <taxon>Malpighiales</taxon>
        <taxon>Salicaceae</taxon>
        <taxon>Saliceae</taxon>
        <taxon>Salix</taxon>
    </lineage>
</organism>
<evidence type="ECO:0000256" key="6">
    <source>
        <dbReference type="SAM" id="MobiDB-lite"/>
    </source>
</evidence>
<name>A0A835KDP2_9ROSI</name>
<evidence type="ECO:0000313" key="9">
    <source>
        <dbReference type="Proteomes" id="UP000657918"/>
    </source>
</evidence>
<evidence type="ECO:0000256" key="1">
    <source>
        <dbReference type="ARBA" id="ARBA00022723"/>
    </source>
</evidence>
<dbReference type="AlphaFoldDB" id="A0A835KDP2"/>
<feature type="zinc finger region" description="C3H1-type" evidence="5">
    <location>
        <begin position="293"/>
        <end position="321"/>
    </location>
</feature>
<dbReference type="EMBL" id="JADGMS010000004">
    <property type="protein sequence ID" value="KAF9683951.1"/>
    <property type="molecule type" value="Genomic_DNA"/>
</dbReference>
<dbReference type="SMART" id="SM00356">
    <property type="entry name" value="ZnF_C3H1"/>
    <property type="match status" value="2"/>
</dbReference>
<dbReference type="FunFam" id="4.10.1000.10:FF:000001">
    <property type="entry name" value="zinc finger CCCH domain-containing protein 15-like"/>
    <property type="match status" value="1"/>
</dbReference>
<dbReference type="OrthoDB" id="410307at2759"/>
<feature type="domain" description="C3H1-type" evidence="7">
    <location>
        <begin position="331"/>
        <end position="359"/>
    </location>
</feature>
<evidence type="ECO:0000256" key="2">
    <source>
        <dbReference type="ARBA" id="ARBA00022737"/>
    </source>
</evidence>
<dbReference type="InterPro" id="IPR045877">
    <property type="entry name" value="ZFP36-like"/>
</dbReference>
<protein>
    <recommendedName>
        <fullName evidence="7">C3H1-type domain-containing protein</fullName>
    </recommendedName>
</protein>
<dbReference type="Pfam" id="PF00642">
    <property type="entry name" value="zf-CCCH"/>
    <property type="match status" value="2"/>
</dbReference>
<feature type="compositionally biased region" description="Low complexity" evidence="6">
    <location>
        <begin position="58"/>
        <end position="71"/>
    </location>
</feature>
<feature type="region of interest" description="Disordered" evidence="6">
    <location>
        <begin position="50"/>
        <end position="75"/>
    </location>
</feature>
<dbReference type="InterPro" id="IPR000571">
    <property type="entry name" value="Znf_CCCH"/>
</dbReference>
<dbReference type="PANTHER" id="PTHR12547">
    <property type="entry name" value="CCCH ZINC FINGER/TIS11-RELATED"/>
    <property type="match status" value="1"/>
</dbReference>
<dbReference type="InterPro" id="IPR036855">
    <property type="entry name" value="Znf_CCCH_sf"/>
</dbReference>
<evidence type="ECO:0000313" key="8">
    <source>
        <dbReference type="EMBL" id="KAF9683951.1"/>
    </source>
</evidence>
<evidence type="ECO:0000259" key="7">
    <source>
        <dbReference type="PROSITE" id="PS50103"/>
    </source>
</evidence>
<feature type="zinc finger region" description="C3H1-type" evidence="5">
    <location>
        <begin position="331"/>
        <end position="359"/>
    </location>
</feature>
<dbReference type="PANTHER" id="PTHR12547:SF139">
    <property type="entry name" value="C3H1-TYPE DOMAIN-CONTAINING PROTEIN"/>
    <property type="match status" value="1"/>
</dbReference>
<evidence type="ECO:0000256" key="5">
    <source>
        <dbReference type="PROSITE-ProRule" id="PRU00723"/>
    </source>
</evidence>
<evidence type="ECO:0000256" key="3">
    <source>
        <dbReference type="ARBA" id="ARBA00022771"/>
    </source>
</evidence>
<dbReference type="SUPFAM" id="SSF90229">
    <property type="entry name" value="CCCH zinc finger"/>
    <property type="match status" value="2"/>
</dbReference>
<dbReference type="FunFam" id="4.10.1000.10:FF:000002">
    <property type="entry name" value="Zinc finger protein 36, C3H1 type-like 1"/>
    <property type="match status" value="1"/>
</dbReference>
<keyword evidence="1 5" id="KW-0479">Metal-binding</keyword>
<accession>A0A835KDP2</accession>
<gene>
    <name evidence="8" type="ORF">SADUNF_Sadunf04G0067300</name>
</gene>
<dbReference type="PROSITE" id="PS50103">
    <property type="entry name" value="ZF_C3H1"/>
    <property type="match status" value="2"/>
</dbReference>
<reference evidence="8 9" key="1">
    <citation type="submission" date="2020-10" db="EMBL/GenBank/DDBJ databases">
        <title>Plant Genome Project.</title>
        <authorList>
            <person name="Zhang R.-G."/>
        </authorList>
    </citation>
    <scope>NUCLEOTIDE SEQUENCE [LARGE SCALE GENOMIC DNA]</scope>
    <source>
        <strain evidence="8">FAFU-HL-1</strain>
        <tissue evidence="8">Leaf</tissue>
    </source>
</reference>
<keyword evidence="9" id="KW-1185">Reference proteome</keyword>
<feature type="compositionally biased region" description="Polar residues" evidence="6">
    <location>
        <begin position="1"/>
        <end position="16"/>
    </location>
</feature>
<dbReference type="GO" id="GO:0008270">
    <property type="term" value="F:zinc ion binding"/>
    <property type="evidence" value="ECO:0007669"/>
    <property type="project" value="UniProtKB-KW"/>
</dbReference>